<name>A0ABU7AHA2_9TELE</name>
<accession>A0ABU7AHA2</accession>
<evidence type="ECO:0000313" key="1">
    <source>
        <dbReference type="EMBL" id="MED6237393.1"/>
    </source>
</evidence>
<protein>
    <submittedName>
        <fullName evidence="1">Uncharacterized protein</fullName>
    </submittedName>
</protein>
<comment type="caution">
    <text evidence="1">The sequence shown here is derived from an EMBL/GenBank/DDBJ whole genome shotgun (WGS) entry which is preliminary data.</text>
</comment>
<sequence>MSKAVQQRPPENHFITGAWQPNNAIKDVSTVFPRSTPTCSTVMKSLRSATRRHVGAKVTRLPHRTRDHLTAKQLPISGCFLRTEDLGKEP</sequence>
<dbReference type="EMBL" id="JAHUTI010015237">
    <property type="protein sequence ID" value="MED6237393.1"/>
    <property type="molecule type" value="Genomic_DNA"/>
</dbReference>
<proteinExistence type="predicted"/>
<gene>
    <name evidence="1" type="ORF">ATANTOWER_024014</name>
</gene>
<reference evidence="1 2" key="1">
    <citation type="submission" date="2021-07" db="EMBL/GenBank/DDBJ databases">
        <authorList>
            <person name="Palmer J.M."/>
        </authorList>
    </citation>
    <scope>NUCLEOTIDE SEQUENCE [LARGE SCALE GENOMIC DNA]</scope>
    <source>
        <strain evidence="1 2">AT_MEX2019</strain>
        <tissue evidence="1">Muscle</tissue>
    </source>
</reference>
<evidence type="ECO:0000313" key="2">
    <source>
        <dbReference type="Proteomes" id="UP001345963"/>
    </source>
</evidence>
<organism evidence="1 2">
    <name type="scientific">Ataeniobius toweri</name>
    <dbReference type="NCBI Taxonomy" id="208326"/>
    <lineage>
        <taxon>Eukaryota</taxon>
        <taxon>Metazoa</taxon>
        <taxon>Chordata</taxon>
        <taxon>Craniata</taxon>
        <taxon>Vertebrata</taxon>
        <taxon>Euteleostomi</taxon>
        <taxon>Actinopterygii</taxon>
        <taxon>Neopterygii</taxon>
        <taxon>Teleostei</taxon>
        <taxon>Neoteleostei</taxon>
        <taxon>Acanthomorphata</taxon>
        <taxon>Ovalentaria</taxon>
        <taxon>Atherinomorphae</taxon>
        <taxon>Cyprinodontiformes</taxon>
        <taxon>Goodeidae</taxon>
        <taxon>Ataeniobius</taxon>
    </lineage>
</organism>
<dbReference type="Proteomes" id="UP001345963">
    <property type="component" value="Unassembled WGS sequence"/>
</dbReference>
<keyword evidence="2" id="KW-1185">Reference proteome</keyword>